<dbReference type="SMART" id="SM00490">
    <property type="entry name" value="HELICc"/>
    <property type="match status" value="1"/>
</dbReference>
<dbReference type="GO" id="GO:0016887">
    <property type="term" value="F:ATP hydrolysis activity"/>
    <property type="evidence" value="ECO:0007669"/>
    <property type="project" value="TreeGrafter"/>
</dbReference>
<evidence type="ECO:0000259" key="10">
    <source>
        <dbReference type="PROSITE" id="PS51192"/>
    </source>
</evidence>
<dbReference type="SUPFAM" id="SSF52540">
    <property type="entry name" value="P-loop containing nucleoside triphosphate hydrolases"/>
    <property type="match status" value="1"/>
</dbReference>
<sequence>MSDVLDRFSPATREWFQGAFDAPTRAQSGAWDAISRGSHALVVAPTGSGKTLSAFLWSIDRLIASGAVPARTTAASTRPATTTKKKTAVDETATGTRVLYISPLKALGVDVERNLRSPLVGVTQTAKRLGLDVPDIRVGVRSGDTPQAERRALLKNPPDILITTPESLFLLLTSAARETLRDVDTVIVDEVHALAGGKRGAHLAVSLERLDDLLEKPAQRIGLSATVRPHEEVARFLCGRAAVEIVAPTADKRFDLTVVVPVDDMTDPGAGDSARDASGPREGATAGALIPDGERTGSIWPHVEEAIVDRILEHRSTIVFANSRRLAERLTARFNEIWEERNAPEPMGDGDGGSGGDGSSGGGAPAGAPRRAPAALMGGSGQTAGSRAGTALLEPGVSTEAMGAPLARAHHGSVSKEQRSDIEDALKTGRLRCVVATSSLELGIDMGDVDLVVQVETPPSVASGLQRVGRAGHQVGEISRGVLFPKHRSDLVSTAVATERMVTGQIERLSVPANPLDVLAQQTVAVCALEPVEVETWFETVRRSAPFRSLPRSAFEATLDLLAGRYPSDDFAELRPRLVWDRDAGTLTGRPGAQRLAVTSGGTIPDRGMFAVHMVGGDAKGGTRVGELDEEMVYESRVGDVFALGATSWTIQEITHDRVLVTPAFGQPGRLPFWKGDGLGRPAELGEAIGAFVRETDSATPTQAENRLSAAGLDTRAVGNLLTYLSEQKRATGHLPTDRTLVVERSRDELGDWRVILHSPYGMHVHAPWALAVAARVRERLGVDGGATASDDGIIVRIPDTDAEPPGADLFVIDPDELEAIVRDEVGGSALFASRFRECAARALLLPNRRPGSRAPLWQQRQRSAQLLDVAKRYPDFPILLETVRECLQDVYDLPALLDLAKRIGSRAVRVVETTTDTPSPFAASLLFGYVGAFMYEGDSPLAERRAAALALDQGMLSELLGNVELRELLDPGVITRTELELQRLLPERRMRGLEGVADLVRMLGPLTVDEVAARLEAEHPAAALPDASAATPPPALGGPDGADDAPTPSIDLDAGHATADEALVHLRRLESAKRVIRSSFAGAEWWSAIEDSSRLRDALGVPLPIGVPVAFIEPVTDPLGDLVARYARTHGPFTTAAVARRFGLGPAVARHTLGRLADERRIVSGEFLTAARERGADDDEWCDSEVLRRLRVRSLAALRHEVEPVDQQTFARFLPVWQHVGSSLRGVDGVLTVVEQLAGVPIPASAWESLVLPQRVRDYSPAMLDELTATGEVSWSGAGSLPGNDGWVALHPADAAPVTLPIARDHEPDALQREVLLALGTGGAYFFGQLAESTGAADDKALVAAIWDLVWAGLITNDTFSPLRTLTGGGGSHRATRATPRARTYRGRSVPRPTMTTRVGGPRLGGRWSILPLAEGDPTIRAAATAEILLDRYGIVTRGSVATEGVPGGFALAYKVLSGFEEKGRARRGYIIDGLGAAQFSTSGTVDRVRTFVRSEPRGEKPGEKLTAVTLAATDPANPYGASLPWPSTETTGTKHRPGRKAGGLVTIVDGEIVFYLERGGSSLLAFTPDEQLVHDAAVSLANIVRDGRVEKLSVENVNGEFALGSPLALPLREAGFVETPRGLRIRRA</sequence>
<evidence type="ECO:0000256" key="1">
    <source>
        <dbReference type="ARBA" id="ARBA00022741"/>
    </source>
</evidence>
<dbReference type="GO" id="GO:0005524">
    <property type="term" value="F:ATP binding"/>
    <property type="evidence" value="ECO:0007669"/>
    <property type="project" value="UniProtKB-KW"/>
</dbReference>
<dbReference type="InterPro" id="IPR055368">
    <property type="entry name" value="WH3_Lhr"/>
</dbReference>
<dbReference type="PANTHER" id="PTHR47962">
    <property type="entry name" value="ATP-DEPENDENT HELICASE LHR-RELATED-RELATED"/>
    <property type="match status" value="1"/>
</dbReference>
<keyword evidence="1" id="KW-0547">Nucleotide-binding</keyword>
<feature type="region of interest" description="Disordered" evidence="9">
    <location>
        <begin position="265"/>
        <end position="296"/>
    </location>
</feature>
<evidence type="ECO:0000256" key="4">
    <source>
        <dbReference type="ARBA" id="ARBA00022806"/>
    </source>
</evidence>
<reference evidence="12 13" key="1">
    <citation type="submission" date="2018-12" db="EMBL/GenBank/DDBJ databases">
        <authorList>
            <person name="Li F."/>
        </authorList>
    </citation>
    <scope>NUCLEOTIDE SEQUENCE [LARGE SCALE GENOMIC DNA]</scope>
    <source>
        <strain evidence="12 13">8H24J-4-2</strain>
    </source>
</reference>
<evidence type="ECO:0000313" key="13">
    <source>
        <dbReference type="Proteomes" id="UP000288603"/>
    </source>
</evidence>
<name>A0A444QC56_9MICO</name>
<dbReference type="InterPro" id="IPR003593">
    <property type="entry name" value="AAA+_ATPase"/>
</dbReference>
<dbReference type="Pfam" id="PF08494">
    <property type="entry name" value="DEAD_assoc"/>
    <property type="match status" value="1"/>
</dbReference>
<dbReference type="PROSITE" id="PS51192">
    <property type="entry name" value="HELICASE_ATP_BIND_1"/>
    <property type="match status" value="1"/>
</dbReference>
<comment type="caution">
    <text evidence="12">The sequence shown here is derived from an EMBL/GenBank/DDBJ whole genome shotgun (WGS) entry which is preliminary data.</text>
</comment>
<dbReference type="Pfam" id="PF23234">
    <property type="entry name" value="WHD_4th_Lhr"/>
    <property type="match status" value="1"/>
</dbReference>
<dbReference type="GO" id="GO:0006281">
    <property type="term" value="P:DNA repair"/>
    <property type="evidence" value="ECO:0007669"/>
    <property type="project" value="UniProtKB-KW"/>
</dbReference>
<keyword evidence="2" id="KW-0227">DNA damage</keyword>
<keyword evidence="7" id="KW-0234">DNA repair</keyword>
<dbReference type="InterPro" id="IPR055369">
    <property type="entry name" value="WH2_Lhr"/>
</dbReference>
<keyword evidence="8" id="KW-0413">Isomerase</keyword>
<evidence type="ECO:0000259" key="11">
    <source>
        <dbReference type="PROSITE" id="PS51194"/>
    </source>
</evidence>
<dbReference type="OrthoDB" id="9815222at2"/>
<keyword evidence="6" id="KW-0238">DNA-binding</keyword>
<feature type="domain" description="Helicase C-terminal" evidence="11">
    <location>
        <begin position="306"/>
        <end position="522"/>
    </location>
</feature>
<dbReference type="InterPro" id="IPR045628">
    <property type="entry name" value="Lhr_WH_dom"/>
</dbReference>
<dbReference type="InterPro" id="IPR027417">
    <property type="entry name" value="P-loop_NTPase"/>
</dbReference>
<dbReference type="InterPro" id="IPR055367">
    <property type="entry name" value="WH4_Lhr"/>
</dbReference>
<dbReference type="PROSITE" id="PS51194">
    <property type="entry name" value="HELICASE_CTER"/>
    <property type="match status" value="1"/>
</dbReference>
<dbReference type="InterPro" id="IPR001650">
    <property type="entry name" value="Helicase_C-like"/>
</dbReference>
<keyword evidence="13" id="KW-1185">Reference proteome</keyword>
<accession>A0A444QC56</accession>
<dbReference type="Pfam" id="PF19306">
    <property type="entry name" value="WHD_Lhr"/>
    <property type="match status" value="1"/>
</dbReference>
<keyword evidence="3" id="KW-0378">Hydrolase</keyword>
<feature type="domain" description="Helicase ATP-binding" evidence="10">
    <location>
        <begin position="31"/>
        <end position="245"/>
    </location>
</feature>
<keyword evidence="4 12" id="KW-0347">Helicase</keyword>
<dbReference type="Pfam" id="PF00270">
    <property type="entry name" value="DEAD"/>
    <property type="match status" value="1"/>
</dbReference>
<gene>
    <name evidence="12" type="ORF">ELQ92_05785</name>
</gene>
<dbReference type="GO" id="GO:0003677">
    <property type="term" value="F:DNA binding"/>
    <property type="evidence" value="ECO:0007669"/>
    <property type="project" value="UniProtKB-KW"/>
</dbReference>
<evidence type="ECO:0000256" key="9">
    <source>
        <dbReference type="SAM" id="MobiDB-lite"/>
    </source>
</evidence>
<dbReference type="SMART" id="SM00487">
    <property type="entry name" value="DEXDc"/>
    <property type="match status" value="1"/>
</dbReference>
<dbReference type="InterPro" id="IPR014001">
    <property type="entry name" value="Helicase_ATP-bd"/>
</dbReference>
<proteinExistence type="predicted"/>
<dbReference type="InterPro" id="IPR011545">
    <property type="entry name" value="DEAD/DEAH_box_helicase_dom"/>
</dbReference>
<dbReference type="Gene3D" id="3.40.50.300">
    <property type="entry name" value="P-loop containing nucleotide triphosphate hydrolases"/>
    <property type="match status" value="2"/>
</dbReference>
<evidence type="ECO:0000256" key="5">
    <source>
        <dbReference type="ARBA" id="ARBA00022840"/>
    </source>
</evidence>
<evidence type="ECO:0000256" key="7">
    <source>
        <dbReference type="ARBA" id="ARBA00023204"/>
    </source>
</evidence>
<feature type="compositionally biased region" description="Low complexity" evidence="9">
    <location>
        <begin position="366"/>
        <end position="375"/>
    </location>
</feature>
<dbReference type="GO" id="GO:0004386">
    <property type="term" value="F:helicase activity"/>
    <property type="evidence" value="ECO:0007669"/>
    <property type="project" value="UniProtKB-KW"/>
</dbReference>
<evidence type="ECO:0000313" key="12">
    <source>
        <dbReference type="EMBL" id="RWZ64279.1"/>
    </source>
</evidence>
<dbReference type="EMBL" id="RZNC01000002">
    <property type="protein sequence ID" value="RWZ64279.1"/>
    <property type="molecule type" value="Genomic_DNA"/>
</dbReference>
<evidence type="ECO:0000256" key="8">
    <source>
        <dbReference type="ARBA" id="ARBA00023235"/>
    </source>
</evidence>
<dbReference type="RefSeq" id="WP_128498079.1">
    <property type="nucleotide sequence ID" value="NZ_RZNC01000002.1"/>
</dbReference>
<keyword evidence="5" id="KW-0067">ATP-binding</keyword>
<feature type="compositionally biased region" description="Gly residues" evidence="9">
    <location>
        <begin position="349"/>
        <end position="365"/>
    </location>
</feature>
<dbReference type="PANTHER" id="PTHR47962:SF5">
    <property type="entry name" value="ATP-DEPENDENT HELICASE LHR-RELATED"/>
    <property type="match status" value="1"/>
</dbReference>
<evidence type="ECO:0000256" key="2">
    <source>
        <dbReference type="ARBA" id="ARBA00022763"/>
    </source>
</evidence>
<organism evidence="12 13">
    <name type="scientific">Labedella populi</name>
    <dbReference type="NCBI Taxonomy" id="2498850"/>
    <lineage>
        <taxon>Bacteria</taxon>
        <taxon>Bacillati</taxon>
        <taxon>Actinomycetota</taxon>
        <taxon>Actinomycetes</taxon>
        <taxon>Micrococcales</taxon>
        <taxon>Microbacteriaceae</taxon>
        <taxon>Labedella</taxon>
    </lineage>
</organism>
<dbReference type="Pfam" id="PF23235">
    <property type="entry name" value="WHD_3rd_Lhr"/>
    <property type="match status" value="1"/>
</dbReference>
<dbReference type="Pfam" id="PF23236">
    <property type="entry name" value="WHD_2nd_Lhr"/>
    <property type="match status" value="2"/>
</dbReference>
<dbReference type="Proteomes" id="UP000288603">
    <property type="component" value="Unassembled WGS sequence"/>
</dbReference>
<dbReference type="CDD" id="cd17922">
    <property type="entry name" value="DEXHc_LHR-like"/>
    <property type="match status" value="1"/>
</dbReference>
<protein>
    <submittedName>
        <fullName evidence="12">DEAD/DEAH box helicase</fullName>
    </submittedName>
</protein>
<dbReference type="InterPro" id="IPR013701">
    <property type="entry name" value="Lhr-like_DEAD/DEAH_assoc"/>
</dbReference>
<dbReference type="SMART" id="SM00382">
    <property type="entry name" value="AAA"/>
    <property type="match status" value="1"/>
</dbReference>
<feature type="region of interest" description="Disordered" evidence="9">
    <location>
        <begin position="340"/>
        <end position="388"/>
    </location>
</feature>
<evidence type="ECO:0000256" key="6">
    <source>
        <dbReference type="ARBA" id="ARBA00023125"/>
    </source>
</evidence>
<evidence type="ECO:0000256" key="3">
    <source>
        <dbReference type="ARBA" id="ARBA00022801"/>
    </source>
</evidence>
<feature type="region of interest" description="Disordered" evidence="9">
    <location>
        <begin position="1023"/>
        <end position="1054"/>
    </location>
</feature>
<feature type="region of interest" description="Disordered" evidence="9">
    <location>
        <begin position="1521"/>
        <end position="1541"/>
    </location>
</feature>
<dbReference type="InterPro" id="IPR052511">
    <property type="entry name" value="ATP-dep_Helicase"/>
</dbReference>
<dbReference type="Pfam" id="PF00271">
    <property type="entry name" value="Helicase_C"/>
    <property type="match status" value="1"/>
</dbReference>